<keyword evidence="10" id="KW-0812">Transmembrane</keyword>
<keyword evidence="5" id="KW-0547">Nucleotide-binding</keyword>
<keyword evidence="9" id="KW-0175">Coiled coil</keyword>
<comment type="caution">
    <text evidence="12">The sequence shown here is derived from an EMBL/GenBank/DDBJ whole genome shotgun (WGS) entry which is preliminary data.</text>
</comment>
<feature type="transmembrane region" description="Helical" evidence="10">
    <location>
        <begin position="55"/>
        <end position="77"/>
    </location>
</feature>
<keyword evidence="13" id="KW-1185">Reference proteome</keyword>
<dbReference type="Pfam" id="PF07730">
    <property type="entry name" value="HisKA_3"/>
    <property type="match status" value="1"/>
</dbReference>
<evidence type="ECO:0000256" key="4">
    <source>
        <dbReference type="ARBA" id="ARBA00022679"/>
    </source>
</evidence>
<dbReference type="PANTHER" id="PTHR24421">
    <property type="entry name" value="NITRATE/NITRITE SENSOR PROTEIN NARX-RELATED"/>
    <property type="match status" value="1"/>
</dbReference>
<evidence type="ECO:0000256" key="6">
    <source>
        <dbReference type="ARBA" id="ARBA00022777"/>
    </source>
</evidence>
<proteinExistence type="predicted"/>
<dbReference type="STRING" id="1121338.CLTEP_24850"/>
<evidence type="ECO:0000256" key="5">
    <source>
        <dbReference type="ARBA" id="ARBA00022741"/>
    </source>
</evidence>
<keyword evidence="8" id="KW-0902">Two-component regulatory system</keyword>
<evidence type="ECO:0000256" key="7">
    <source>
        <dbReference type="ARBA" id="ARBA00022840"/>
    </source>
</evidence>
<dbReference type="InterPro" id="IPR011712">
    <property type="entry name" value="Sig_transdc_His_kin_sub3_dim/P"/>
</dbReference>
<dbReference type="SUPFAM" id="SSF55874">
    <property type="entry name" value="ATPase domain of HSP90 chaperone/DNA topoisomerase II/histidine kinase"/>
    <property type="match status" value="1"/>
</dbReference>
<evidence type="ECO:0000256" key="2">
    <source>
        <dbReference type="ARBA" id="ARBA00012438"/>
    </source>
</evidence>
<evidence type="ECO:0000313" key="13">
    <source>
        <dbReference type="Proteomes" id="UP000075531"/>
    </source>
</evidence>
<dbReference type="PATRIC" id="fig|1121338.3.peg.2578"/>
<dbReference type="GO" id="GO:0016020">
    <property type="term" value="C:membrane"/>
    <property type="evidence" value="ECO:0007669"/>
    <property type="project" value="InterPro"/>
</dbReference>
<dbReference type="PANTHER" id="PTHR24421:SF10">
    <property type="entry name" value="NITRATE_NITRITE SENSOR PROTEIN NARQ"/>
    <property type="match status" value="1"/>
</dbReference>
<dbReference type="Gene3D" id="1.20.5.1930">
    <property type="match status" value="1"/>
</dbReference>
<feature type="domain" description="Signal transduction histidine kinase subgroup 3 dimerisation and phosphoacceptor" evidence="11">
    <location>
        <begin position="177"/>
        <end position="243"/>
    </location>
</feature>
<feature type="transmembrane region" description="Helical" evidence="10">
    <location>
        <begin position="29"/>
        <end position="49"/>
    </location>
</feature>
<reference evidence="12 13" key="1">
    <citation type="submission" date="2016-02" db="EMBL/GenBank/DDBJ databases">
        <title>Genome sequence of Clostridium tepidiprofundi DSM 19306.</title>
        <authorList>
            <person name="Poehlein A."/>
            <person name="Daniel R."/>
        </authorList>
    </citation>
    <scope>NUCLEOTIDE SEQUENCE [LARGE SCALE GENOMIC DNA]</scope>
    <source>
        <strain evidence="12 13">DSM 19306</strain>
    </source>
</reference>
<feature type="transmembrane region" description="Helical" evidence="10">
    <location>
        <begin position="6"/>
        <end position="22"/>
    </location>
</feature>
<dbReference type="GO" id="GO:0005524">
    <property type="term" value="F:ATP binding"/>
    <property type="evidence" value="ECO:0007669"/>
    <property type="project" value="UniProtKB-KW"/>
</dbReference>
<dbReference type="InterPro" id="IPR050482">
    <property type="entry name" value="Sensor_HK_TwoCompSys"/>
</dbReference>
<keyword evidence="7" id="KW-0067">ATP-binding</keyword>
<dbReference type="AlphaFoldDB" id="A0A151ATB5"/>
<evidence type="ECO:0000259" key="11">
    <source>
        <dbReference type="Pfam" id="PF07730"/>
    </source>
</evidence>
<dbReference type="InterPro" id="IPR036890">
    <property type="entry name" value="HATPase_C_sf"/>
</dbReference>
<dbReference type="GO" id="GO:0046983">
    <property type="term" value="F:protein dimerization activity"/>
    <property type="evidence" value="ECO:0007669"/>
    <property type="project" value="InterPro"/>
</dbReference>
<comment type="catalytic activity">
    <reaction evidence="1">
        <text>ATP + protein L-histidine = ADP + protein N-phospho-L-histidine.</text>
        <dbReference type="EC" id="2.7.13.3"/>
    </reaction>
</comment>
<name>A0A151ATB5_9CLOT</name>
<sequence length="367" mass="42921">MEKLVIINEFILILYCICNYIRNESISNTLMVCIMLIYIISKMIFYISTDKKTRMYIVFFLTIYNLIIAYYVDNLFLILFPINYYSTVYYFKISNKISCIILGFILLLLKEKVYLEFGLVLAIEYLLFIFVLRLYEKLNRLTEENDKLRENNYFLHKKLEIDMEYQNSFKYFSALEERNRISQNMHDDIGHVISGSLMQLEAAKLLIDRDSEKSKNIIENTILILRNGMDKIRKTLRNIKPSKEEMGINRIKVLLNEFKSRSNIDVNFVFDDEINIISQIQWNIIYDTINEALTNIIKHSKATNVKIRIQILNKLIKAEIKDNGIGAINIKKSMGLIGIEERAAYVNGKLLVDGSDGFSVIILLPIG</sequence>
<evidence type="ECO:0000256" key="8">
    <source>
        <dbReference type="ARBA" id="ARBA00023012"/>
    </source>
</evidence>
<evidence type="ECO:0000313" key="12">
    <source>
        <dbReference type="EMBL" id="KYH30832.1"/>
    </source>
</evidence>
<dbReference type="EMBL" id="LTBA01000055">
    <property type="protein sequence ID" value="KYH30832.1"/>
    <property type="molecule type" value="Genomic_DNA"/>
</dbReference>
<feature type="transmembrane region" description="Helical" evidence="10">
    <location>
        <begin position="89"/>
        <end position="109"/>
    </location>
</feature>
<dbReference type="Gene3D" id="3.30.565.10">
    <property type="entry name" value="Histidine kinase-like ATPase, C-terminal domain"/>
    <property type="match status" value="1"/>
</dbReference>
<protein>
    <recommendedName>
        <fullName evidence="2">histidine kinase</fullName>
        <ecNumber evidence="2">2.7.13.3</ecNumber>
    </recommendedName>
</protein>
<evidence type="ECO:0000256" key="9">
    <source>
        <dbReference type="SAM" id="Coils"/>
    </source>
</evidence>
<dbReference type="EC" id="2.7.13.3" evidence="2"/>
<keyword evidence="10" id="KW-1133">Transmembrane helix</keyword>
<dbReference type="GO" id="GO:0000155">
    <property type="term" value="F:phosphorelay sensor kinase activity"/>
    <property type="evidence" value="ECO:0007669"/>
    <property type="project" value="InterPro"/>
</dbReference>
<keyword evidence="4 12" id="KW-0808">Transferase</keyword>
<feature type="transmembrane region" description="Helical" evidence="10">
    <location>
        <begin position="115"/>
        <end position="135"/>
    </location>
</feature>
<dbReference type="OrthoDB" id="9781904at2"/>
<keyword evidence="3" id="KW-0597">Phosphoprotein</keyword>
<evidence type="ECO:0000256" key="3">
    <source>
        <dbReference type="ARBA" id="ARBA00022553"/>
    </source>
</evidence>
<keyword evidence="6 12" id="KW-0418">Kinase</keyword>
<evidence type="ECO:0000256" key="10">
    <source>
        <dbReference type="SAM" id="Phobius"/>
    </source>
</evidence>
<dbReference type="RefSeq" id="WP_066827138.1">
    <property type="nucleotide sequence ID" value="NZ_LTBA01000055.1"/>
</dbReference>
<dbReference type="CDD" id="cd16917">
    <property type="entry name" value="HATPase_UhpB-NarQ-NarX-like"/>
    <property type="match status" value="1"/>
</dbReference>
<accession>A0A151ATB5</accession>
<evidence type="ECO:0000256" key="1">
    <source>
        <dbReference type="ARBA" id="ARBA00000085"/>
    </source>
</evidence>
<feature type="coiled-coil region" evidence="9">
    <location>
        <begin position="131"/>
        <end position="158"/>
    </location>
</feature>
<gene>
    <name evidence="12" type="primary">desK</name>
    <name evidence="12" type="ORF">CLTEP_24850</name>
</gene>
<keyword evidence="10" id="KW-0472">Membrane</keyword>
<organism evidence="12 13">
    <name type="scientific">Clostridium tepidiprofundi DSM 19306</name>
    <dbReference type="NCBI Taxonomy" id="1121338"/>
    <lineage>
        <taxon>Bacteria</taxon>
        <taxon>Bacillati</taxon>
        <taxon>Bacillota</taxon>
        <taxon>Clostridia</taxon>
        <taxon>Eubacteriales</taxon>
        <taxon>Clostridiaceae</taxon>
        <taxon>Clostridium</taxon>
    </lineage>
</organism>
<dbReference type="Proteomes" id="UP000075531">
    <property type="component" value="Unassembled WGS sequence"/>
</dbReference>